<dbReference type="InterPro" id="IPR020837">
    <property type="entry name" value="Fibrinogen_CS"/>
</dbReference>
<accession>A0A9Q1B8F9</accession>
<dbReference type="Pfam" id="PF00147">
    <property type="entry name" value="Fibrinogen_C"/>
    <property type="match status" value="1"/>
</dbReference>
<dbReference type="NCBIfam" id="NF040941">
    <property type="entry name" value="GGGWT_bact"/>
    <property type="match status" value="1"/>
</dbReference>
<dbReference type="PROSITE" id="PS51406">
    <property type="entry name" value="FIBRINOGEN_C_2"/>
    <property type="match status" value="1"/>
</dbReference>
<dbReference type="PANTHER" id="PTHR19143:SF444">
    <property type="entry name" value="PROTEIN SCABROUS"/>
    <property type="match status" value="1"/>
</dbReference>
<evidence type="ECO:0000259" key="4">
    <source>
        <dbReference type="PROSITE" id="PS51406"/>
    </source>
</evidence>
<evidence type="ECO:0000256" key="3">
    <source>
        <dbReference type="SAM" id="SignalP"/>
    </source>
</evidence>
<dbReference type="InterPro" id="IPR002181">
    <property type="entry name" value="Fibrinogen_a/b/g_C_dom"/>
</dbReference>
<feature type="chain" id="PRO_5040148896" evidence="3">
    <location>
        <begin position="22"/>
        <end position="268"/>
    </location>
</feature>
<feature type="signal peptide" evidence="3">
    <location>
        <begin position="1"/>
        <end position="21"/>
    </location>
</feature>
<evidence type="ECO:0000256" key="1">
    <source>
        <dbReference type="ARBA" id="ARBA00023157"/>
    </source>
</evidence>
<proteinExistence type="predicted"/>
<dbReference type="SUPFAM" id="SSF56496">
    <property type="entry name" value="Fibrinogen C-terminal domain-like"/>
    <property type="match status" value="1"/>
</dbReference>
<dbReference type="AlphaFoldDB" id="A0A9Q1B8F9"/>
<dbReference type="CDD" id="cd00087">
    <property type="entry name" value="FReD"/>
    <property type="match status" value="1"/>
</dbReference>
<dbReference type="InterPro" id="IPR050373">
    <property type="entry name" value="Fibrinogen_C-term_domain"/>
</dbReference>
<keyword evidence="3" id="KW-0732">Signal</keyword>
<dbReference type="PROSITE" id="PS00514">
    <property type="entry name" value="FIBRINOGEN_C_1"/>
    <property type="match status" value="1"/>
</dbReference>
<organism evidence="5 6">
    <name type="scientific">Holothuria leucospilota</name>
    <name type="common">Black long sea cucumber</name>
    <name type="synonym">Mertensiothuria leucospilota</name>
    <dbReference type="NCBI Taxonomy" id="206669"/>
    <lineage>
        <taxon>Eukaryota</taxon>
        <taxon>Metazoa</taxon>
        <taxon>Echinodermata</taxon>
        <taxon>Eleutherozoa</taxon>
        <taxon>Echinozoa</taxon>
        <taxon>Holothuroidea</taxon>
        <taxon>Aspidochirotacea</taxon>
        <taxon>Aspidochirotida</taxon>
        <taxon>Holothuriidae</taxon>
        <taxon>Holothuria</taxon>
    </lineage>
</organism>
<dbReference type="OrthoDB" id="6145874at2759"/>
<dbReference type="InterPro" id="IPR014716">
    <property type="entry name" value="Fibrinogen_a/b/g_C_1"/>
</dbReference>
<feature type="domain" description="Fibrinogen C-terminal" evidence="4">
    <location>
        <begin position="45"/>
        <end position="268"/>
    </location>
</feature>
<feature type="region of interest" description="Disordered" evidence="2">
    <location>
        <begin position="184"/>
        <end position="205"/>
    </location>
</feature>
<evidence type="ECO:0000256" key="2">
    <source>
        <dbReference type="SAM" id="MobiDB-lite"/>
    </source>
</evidence>
<evidence type="ECO:0000313" key="6">
    <source>
        <dbReference type="Proteomes" id="UP001152320"/>
    </source>
</evidence>
<dbReference type="FunFam" id="3.90.215.10:FF:000001">
    <property type="entry name" value="Tenascin isoform 1"/>
    <property type="match status" value="1"/>
</dbReference>
<dbReference type="InterPro" id="IPR036056">
    <property type="entry name" value="Fibrinogen-like_C"/>
</dbReference>
<reference evidence="5" key="1">
    <citation type="submission" date="2021-10" db="EMBL/GenBank/DDBJ databases">
        <title>Tropical sea cucumber genome reveals ecological adaptation and Cuvierian tubules defense mechanism.</title>
        <authorList>
            <person name="Chen T."/>
        </authorList>
    </citation>
    <scope>NUCLEOTIDE SEQUENCE</scope>
    <source>
        <strain evidence="5">Nanhai2018</strain>
        <tissue evidence="5">Muscle</tissue>
    </source>
</reference>
<dbReference type="EMBL" id="JAIZAY010002043">
    <property type="protein sequence ID" value="KAJ8017421.1"/>
    <property type="molecule type" value="Genomic_DNA"/>
</dbReference>
<protein>
    <submittedName>
        <fullName evidence="5">Fibrinogen-like protein A</fullName>
    </submittedName>
</protein>
<dbReference type="PANTHER" id="PTHR19143">
    <property type="entry name" value="FIBRINOGEN/TENASCIN/ANGIOPOEITIN"/>
    <property type="match status" value="1"/>
</dbReference>
<name>A0A9Q1B8F9_HOLLE</name>
<keyword evidence="6" id="KW-1185">Reference proteome</keyword>
<comment type="caution">
    <text evidence="5">The sequence shown here is derived from an EMBL/GenBank/DDBJ whole genome shotgun (WGS) entry which is preliminary data.</text>
</comment>
<dbReference type="GO" id="GO:0005615">
    <property type="term" value="C:extracellular space"/>
    <property type="evidence" value="ECO:0007669"/>
    <property type="project" value="TreeGrafter"/>
</dbReference>
<dbReference type="Gene3D" id="3.90.215.10">
    <property type="entry name" value="Gamma Fibrinogen, chain A, domain 1"/>
    <property type="match status" value="1"/>
</dbReference>
<dbReference type="Proteomes" id="UP001152320">
    <property type="component" value="Unassembled WGS sequence"/>
</dbReference>
<sequence length="268" mass="31556">MKFLLVFIFEVGLFVSDIVKSSEFRQEEITSRTRRSTESSSYFFYQQPEYPRDCEEVYDQCDDQSADGVYLIKPESSPEPFEVYCNNSIDGGGWTVFQRRLDGSVEFYRPWNEYKNGFGFLRKDFWLGNDKISYLTNQKIYELRIDMNNVNGQPFFAKYNLFRISDDRTKYRLVGLGDYNSTSTANNDSMNHHRNQSFSTYDRDNDHSSYTNCAEYRHGAWWFNDCATSQLNGLYNAGSTDFKSIEWNSLPGGHYHLKYSEMKIRPLQ</sequence>
<evidence type="ECO:0000313" key="5">
    <source>
        <dbReference type="EMBL" id="KAJ8017421.1"/>
    </source>
</evidence>
<gene>
    <name evidence="5" type="ORF">HOLleu_45187</name>
</gene>
<dbReference type="SMART" id="SM00186">
    <property type="entry name" value="FBG"/>
    <property type="match status" value="1"/>
</dbReference>
<keyword evidence="1" id="KW-1015">Disulfide bond</keyword>